<evidence type="ECO:0000313" key="9">
    <source>
        <dbReference type="Proteomes" id="UP000198894"/>
    </source>
</evidence>
<dbReference type="EMBL" id="FNEE01000011">
    <property type="protein sequence ID" value="SDK06413.1"/>
    <property type="molecule type" value="Genomic_DNA"/>
</dbReference>
<keyword evidence="5 7" id="KW-0472">Membrane</keyword>
<evidence type="ECO:0000256" key="1">
    <source>
        <dbReference type="ARBA" id="ARBA00004141"/>
    </source>
</evidence>
<sequence length="644" mass="69502">MLVPQVPIANAAARKRHFARAYVQMLAAIILGAAIGYFHLETGQSLKPLGDAFVDVVKIITVPVIFLAIATGIAGMSDLQKVGRVAAKAMVYFLTFSTLALVVGLIVANIVQPGAGLNIDPASLDVQAVKGYVATAHEQSVTSFLMNIIPSTIASAFAEGDILQVLFFSVLFGAVCRYNGRSIFSLVRYIKDELLLATSSSEAALPSLMEKMEKAGATHSVVGLIPFNLDGTNMMLAALFIAQTTKTDLPIGCRILMLFVALFPSNGTTRITGAGLVTMAATLFLVPAAPVTSVGLILGVDQLMSECHALTIFLRSVAATLAVARSGASGINDDSGSASLADRSALWRWTVKSPGVVNAVPRANDAQLLGWARWRKAVFEKPPDRTRTCAPVATAGHDQKRPILHRKGGPLLPRRPWIGASCLRQRPPLSRFSFFSSPCCFPCWRAIIARTRRGKGRPRPCSRANGQSKVERRTRQRPRFAKSPATRKVRGPFSALPGGRSVARRGEWRSRLPGPRERRSAGWGGPDGARPSFQKPPERTGIYSCAPSRLRPVASAGLDQKHFTPKGGPLLPRRPWIGDSCLSRLPSLSQLFFYSSPCWRANIARTCTGRRGRSTGKSGAAHSTTTPFANRRQPARRCRSGHIQ</sequence>
<keyword evidence="3 7" id="KW-0812">Transmembrane</keyword>
<dbReference type="GO" id="GO:0005886">
    <property type="term" value="C:plasma membrane"/>
    <property type="evidence" value="ECO:0007669"/>
    <property type="project" value="TreeGrafter"/>
</dbReference>
<dbReference type="InterPro" id="IPR036458">
    <property type="entry name" value="Na:dicarbo_symporter_sf"/>
</dbReference>
<dbReference type="GO" id="GO:0015366">
    <property type="term" value="F:malate:proton symporter activity"/>
    <property type="evidence" value="ECO:0007669"/>
    <property type="project" value="TreeGrafter"/>
</dbReference>
<proteinExistence type="predicted"/>
<dbReference type="Proteomes" id="UP000198894">
    <property type="component" value="Unassembled WGS sequence"/>
</dbReference>
<feature type="region of interest" description="Disordered" evidence="6">
    <location>
        <begin position="454"/>
        <end position="540"/>
    </location>
</feature>
<feature type="transmembrane region" description="Helical" evidence="7">
    <location>
        <begin position="91"/>
        <end position="111"/>
    </location>
</feature>
<reference evidence="9" key="1">
    <citation type="submission" date="2016-10" db="EMBL/GenBank/DDBJ databases">
        <authorList>
            <person name="Varghese N."/>
            <person name="Submissions S."/>
        </authorList>
    </citation>
    <scope>NUCLEOTIDE SEQUENCE [LARGE SCALE GENOMIC DNA]</scope>
    <source>
        <strain evidence="9">CGMCC 1.11022</strain>
    </source>
</reference>
<dbReference type="PRINTS" id="PR00173">
    <property type="entry name" value="EDTRNSPORT"/>
</dbReference>
<dbReference type="GO" id="GO:0015138">
    <property type="term" value="F:fumarate transmembrane transporter activity"/>
    <property type="evidence" value="ECO:0007669"/>
    <property type="project" value="TreeGrafter"/>
</dbReference>
<dbReference type="PANTHER" id="PTHR42865:SF1">
    <property type="entry name" value="AEROBIC C4-DICARBOXYLATE TRANSPORT PROTEIN"/>
    <property type="match status" value="1"/>
</dbReference>
<dbReference type="SUPFAM" id="SSF118215">
    <property type="entry name" value="Proton glutamate symport protein"/>
    <property type="match status" value="1"/>
</dbReference>
<dbReference type="GO" id="GO:0015141">
    <property type="term" value="F:succinate transmembrane transporter activity"/>
    <property type="evidence" value="ECO:0007669"/>
    <property type="project" value="TreeGrafter"/>
</dbReference>
<feature type="transmembrane region" description="Helical" evidence="7">
    <location>
        <begin position="21"/>
        <end position="40"/>
    </location>
</feature>
<keyword evidence="4 7" id="KW-1133">Transmembrane helix</keyword>
<feature type="compositionally biased region" description="Basic residues" evidence="6">
    <location>
        <begin position="472"/>
        <end position="490"/>
    </location>
</feature>
<keyword evidence="2" id="KW-0813">Transport</keyword>
<accession>A0A1G8YUG1</accession>
<dbReference type="AlphaFoldDB" id="A0A1G8YUG1"/>
<evidence type="ECO:0000256" key="6">
    <source>
        <dbReference type="SAM" id="MobiDB-lite"/>
    </source>
</evidence>
<organism evidence="8 9">
    <name type="scientific">Mesorhizobium muleiense</name>
    <dbReference type="NCBI Taxonomy" id="1004279"/>
    <lineage>
        <taxon>Bacteria</taxon>
        <taxon>Pseudomonadati</taxon>
        <taxon>Pseudomonadota</taxon>
        <taxon>Alphaproteobacteria</taxon>
        <taxon>Hyphomicrobiales</taxon>
        <taxon>Phyllobacteriaceae</taxon>
        <taxon>Mesorhizobium</taxon>
    </lineage>
</organism>
<gene>
    <name evidence="8" type="ORF">SAMN05428953_11185</name>
</gene>
<evidence type="ECO:0000313" key="8">
    <source>
        <dbReference type="EMBL" id="SDK06413.1"/>
    </source>
</evidence>
<evidence type="ECO:0000256" key="7">
    <source>
        <dbReference type="SAM" id="Phobius"/>
    </source>
</evidence>
<name>A0A1G8YUG1_9HYPH</name>
<evidence type="ECO:0000256" key="3">
    <source>
        <dbReference type="ARBA" id="ARBA00022692"/>
    </source>
</evidence>
<feature type="transmembrane region" description="Helical" evidence="7">
    <location>
        <begin position="276"/>
        <end position="300"/>
    </location>
</feature>
<evidence type="ECO:0000256" key="4">
    <source>
        <dbReference type="ARBA" id="ARBA00022989"/>
    </source>
</evidence>
<dbReference type="PANTHER" id="PTHR42865">
    <property type="entry name" value="PROTON/GLUTAMATE-ASPARTATE SYMPORTER"/>
    <property type="match status" value="1"/>
</dbReference>
<feature type="transmembrane region" description="Helical" evidence="7">
    <location>
        <begin position="60"/>
        <end position="79"/>
    </location>
</feature>
<comment type="subcellular location">
    <subcellularLocation>
        <location evidence="1">Membrane</location>
        <topology evidence="1">Multi-pass membrane protein</topology>
    </subcellularLocation>
</comment>
<evidence type="ECO:0000256" key="5">
    <source>
        <dbReference type="ARBA" id="ARBA00023136"/>
    </source>
</evidence>
<dbReference type="Gene3D" id="1.10.3860.10">
    <property type="entry name" value="Sodium:dicarboxylate symporter"/>
    <property type="match status" value="2"/>
</dbReference>
<dbReference type="GO" id="GO:0070778">
    <property type="term" value="P:L-aspartate transmembrane transport"/>
    <property type="evidence" value="ECO:0007669"/>
    <property type="project" value="TreeGrafter"/>
</dbReference>
<feature type="region of interest" description="Disordered" evidence="6">
    <location>
        <begin position="609"/>
        <end position="644"/>
    </location>
</feature>
<protein>
    <submittedName>
        <fullName evidence="8">Na+/H+-dicarboxylate symporter</fullName>
    </submittedName>
</protein>
<feature type="compositionally biased region" description="Basic residues" evidence="6">
    <location>
        <begin position="633"/>
        <end position="644"/>
    </location>
</feature>
<dbReference type="InterPro" id="IPR001991">
    <property type="entry name" value="Na-dicarboxylate_symporter"/>
</dbReference>
<evidence type="ECO:0000256" key="2">
    <source>
        <dbReference type="ARBA" id="ARBA00022448"/>
    </source>
</evidence>
<feature type="transmembrane region" description="Helical" evidence="7">
    <location>
        <begin position="162"/>
        <end position="180"/>
    </location>
</feature>
<dbReference type="Pfam" id="PF00375">
    <property type="entry name" value="SDF"/>
    <property type="match status" value="1"/>
</dbReference>
<feature type="compositionally biased region" description="Basic and acidic residues" evidence="6">
    <location>
        <begin position="504"/>
        <end position="520"/>
    </location>
</feature>
<keyword evidence="9" id="KW-1185">Reference proteome</keyword>